<dbReference type="SUPFAM" id="SSF69786">
    <property type="entry name" value="YggU-like"/>
    <property type="match status" value="1"/>
</dbReference>
<dbReference type="GO" id="GO:0005737">
    <property type="term" value="C:cytoplasm"/>
    <property type="evidence" value="ECO:0007669"/>
    <property type="project" value="TreeGrafter"/>
</dbReference>
<dbReference type="AlphaFoldDB" id="A0AAU8CND9"/>
<sequence>MAGFWRVRDDGIDIHVRLTPRASKDAIEGIEEKMDGRAHLNARVRAVPEKSAANAALEKLVASLMGVPASSVSVVSGATSRLKTVRIAGEARELAAQLKKLVDTGKAGD</sequence>
<dbReference type="Gene3D" id="3.30.1200.10">
    <property type="entry name" value="YggU-like"/>
    <property type="match status" value="1"/>
</dbReference>
<organism evidence="3">
    <name type="scientific">Mesorhizobium sp. WSM2240</name>
    <dbReference type="NCBI Taxonomy" id="3228851"/>
    <lineage>
        <taxon>Bacteria</taxon>
        <taxon>Pseudomonadati</taxon>
        <taxon>Pseudomonadota</taxon>
        <taxon>Alphaproteobacteria</taxon>
        <taxon>Hyphomicrobiales</taxon>
        <taxon>Phyllobacteriaceae</taxon>
        <taxon>Mesorhizobium</taxon>
    </lineage>
</organism>
<dbReference type="RefSeq" id="WP_353644139.1">
    <property type="nucleotide sequence ID" value="NZ_CP159253.1"/>
</dbReference>
<dbReference type="SMART" id="SM01152">
    <property type="entry name" value="DUF167"/>
    <property type="match status" value="1"/>
</dbReference>
<evidence type="ECO:0000313" key="3">
    <source>
        <dbReference type="EMBL" id="XCG48331.1"/>
    </source>
</evidence>
<evidence type="ECO:0000256" key="1">
    <source>
        <dbReference type="ARBA" id="ARBA00010364"/>
    </source>
</evidence>
<dbReference type="HAMAP" id="MF_00634">
    <property type="entry name" value="UPF0235"/>
    <property type="match status" value="1"/>
</dbReference>
<reference evidence="3" key="1">
    <citation type="submission" date="2024-06" db="EMBL/GenBank/DDBJ databases">
        <title>Mesorhizobium karijinii sp. nov., a symbiont of the iconic Swainsona formosa from arid Australia.</title>
        <authorList>
            <person name="Hill Y.J."/>
            <person name="Watkin E.L.J."/>
            <person name="O'Hara G.W."/>
            <person name="Terpolilli J."/>
            <person name="Tye M.L."/>
            <person name="Kohlmeier M.G."/>
        </authorList>
    </citation>
    <scope>NUCLEOTIDE SEQUENCE</scope>
    <source>
        <strain evidence="3">WSM2240</strain>
    </source>
</reference>
<dbReference type="NCBIfam" id="TIGR00251">
    <property type="entry name" value="DUF167 family protein"/>
    <property type="match status" value="1"/>
</dbReference>
<dbReference type="EMBL" id="CP159253">
    <property type="protein sequence ID" value="XCG48331.1"/>
    <property type="molecule type" value="Genomic_DNA"/>
</dbReference>
<gene>
    <name evidence="3" type="ORF">ABVK50_24340</name>
</gene>
<dbReference type="NCBIfam" id="NF002348">
    <property type="entry name" value="PRK01310.1"/>
    <property type="match status" value="1"/>
</dbReference>
<dbReference type="InterPro" id="IPR036591">
    <property type="entry name" value="YggU-like_sf"/>
</dbReference>
<dbReference type="PANTHER" id="PTHR13420">
    <property type="entry name" value="UPF0235 PROTEIN C15ORF40"/>
    <property type="match status" value="1"/>
</dbReference>
<proteinExistence type="inferred from homology"/>
<dbReference type="InterPro" id="IPR003746">
    <property type="entry name" value="DUF167"/>
</dbReference>
<comment type="similarity">
    <text evidence="1 2">Belongs to the UPF0235 family.</text>
</comment>
<dbReference type="Pfam" id="PF02594">
    <property type="entry name" value="DUF167"/>
    <property type="match status" value="1"/>
</dbReference>
<dbReference type="PANTHER" id="PTHR13420:SF7">
    <property type="entry name" value="UPF0235 PROTEIN C15ORF40"/>
    <property type="match status" value="1"/>
</dbReference>
<evidence type="ECO:0000256" key="2">
    <source>
        <dbReference type="HAMAP-Rule" id="MF_00634"/>
    </source>
</evidence>
<name>A0AAU8CND9_9HYPH</name>
<protein>
    <recommendedName>
        <fullName evidence="2">UPF0235 protein ABVK50_24340</fullName>
    </recommendedName>
</protein>
<accession>A0AAU8CND9</accession>